<gene>
    <name evidence="2" type="ORF">Fcan01_12557</name>
</gene>
<accession>A0A226E7Y0</accession>
<keyword evidence="1" id="KW-0472">Membrane</keyword>
<feature type="transmembrane region" description="Helical" evidence="1">
    <location>
        <begin position="145"/>
        <end position="168"/>
    </location>
</feature>
<dbReference type="Gene3D" id="1.20.120.1760">
    <property type="match status" value="1"/>
</dbReference>
<feature type="transmembrane region" description="Helical" evidence="1">
    <location>
        <begin position="334"/>
        <end position="352"/>
    </location>
</feature>
<dbReference type="Proteomes" id="UP000198287">
    <property type="component" value="Unassembled WGS sequence"/>
</dbReference>
<evidence type="ECO:0000313" key="2">
    <source>
        <dbReference type="EMBL" id="OXA52766.1"/>
    </source>
</evidence>
<evidence type="ECO:0000256" key="1">
    <source>
        <dbReference type="SAM" id="Phobius"/>
    </source>
</evidence>
<dbReference type="STRING" id="158441.A0A226E7Y0"/>
<protein>
    <submittedName>
        <fullName evidence="2">Ceramide phosphoethanolamine synthase</fullName>
    </submittedName>
</protein>
<evidence type="ECO:0000313" key="3">
    <source>
        <dbReference type="Proteomes" id="UP000198287"/>
    </source>
</evidence>
<keyword evidence="1" id="KW-0812">Transmembrane</keyword>
<feature type="transmembrane region" description="Helical" evidence="1">
    <location>
        <begin position="252"/>
        <end position="274"/>
    </location>
</feature>
<dbReference type="AlphaFoldDB" id="A0A226E7Y0"/>
<organism evidence="2 3">
    <name type="scientific">Folsomia candida</name>
    <name type="common">Springtail</name>
    <dbReference type="NCBI Taxonomy" id="158441"/>
    <lineage>
        <taxon>Eukaryota</taxon>
        <taxon>Metazoa</taxon>
        <taxon>Ecdysozoa</taxon>
        <taxon>Arthropoda</taxon>
        <taxon>Hexapoda</taxon>
        <taxon>Collembola</taxon>
        <taxon>Entomobryomorpha</taxon>
        <taxon>Isotomoidea</taxon>
        <taxon>Isotomidae</taxon>
        <taxon>Proisotominae</taxon>
        <taxon>Folsomia</taxon>
    </lineage>
</organism>
<sequence>MIELHIETTRLTILDDPILQSSPSSPDADEEMESWRKRISSQGKLVDIGNLLHDIWLHHTRIFPLVIVIVISTFALFDLYLCYFVTSVLDGSTLPLSLNSSDHPCYSSPFCTINVKNLMLDPPDFYVHNTLSSLFVLWADLGNSYLFITPNMISFFHVFVALMASRLISNDSLCVRRIGVLLFQFRNFLDAVDGVIARERRKTVALASANLMIMNQTYSSIGGTDNNIYYPPPDGISMDQVKEYKSSESLGYWVDGICDGVGGIFLYLACYFYLQRHPVRRRSLFSYTAIPLIVSPRNGAVSSTHVSKKKRQKRQKKLSASYLSRQIIRSVHRYGFLSINYGFQALLGSIAWNRFIPNYTKLLETNASNFSSHETQMKGNLVTSPIMWMVILAWRYVNPHTWVEILLIAIFFDRTGEFLYAFRIRGFLVVIAISMLTEAHLRYARSLF</sequence>
<feature type="transmembrane region" description="Helical" evidence="1">
    <location>
        <begin position="424"/>
        <end position="443"/>
    </location>
</feature>
<keyword evidence="1" id="KW-1133">Transmembrane helix</keyword>
<dbReference type="EMBL" id="LNIX01000006">
    <property type="protein sequence ID" value="OXA52766.1"/>
    <property type="molecule type" value="Genomic_DNA"/>
</dbReference>
<keyword evidence="3" id="KW-1185">Reference proteome</keyword>
<proteinExistence type="predicted"/>
<dbReference type="OrthoDB" id="10253254at2759"/>
<feature type="transmembrane region" description="Helical" evidence="1">
    <location>
        <begin position="386"/>
        <end position="412"/>
    </location>
</feature>
<feature type="transmembrane region" description="Helical" evidence="1">
    <location>
        <begin position="62"/>
        <end position="86"/>
    </location>
</feature>
<dbReference type="InterPro" id="IPR043130">
    <property type="entry name" value="CDP-OH_PTrfase_TM_dom"/>
</dbReference>
<reference evidence="2 3" key="1">
    <citation type="submission" date="2015-12" db="EMBL/GenBank/DDBJ databases">
        <title>The genome of Folsomia candida.</title>
        <authorList>
            <person name="Faddeeva A."/>
            <person name="Derks M.F."/>
            <person name="Anvar Y."/>
            <person name="Smit S."/>
            <person name="Van Straalen N."/>
            <person name="Roelofs D."/>
        </authorList>
    </citation>
    <scope>NUCLEOTIDE SEQUENCE [LARGE SCALE GENOMIC DNA]</scope>
    <source>
        <strain evidence="2 3">VU population</strain>
        <tissue evidence="2">Whole body</tissue>
    </source>
</reference>
<dbReference type="OMA" id="SANLMIM"/>
<comment type="caution">
    <text evidence="2">The sequence shown here is derived from an EMBL/GenBank/DDBJ whole genome shotgun (WGS) entry which is preliminary data.</text>
</comment>
<name>A0A226E7Y0_FOLCA</name>